<protein>
    <submittedName>
        <fullName evidence="1">Uncharacterized protein</fullName>
    </submittedName>
</protein>
<evidence type="ECO:0000313" key="2">
    <source>
        <dbReference type="Proteomes" id="UP001055117"/>
    </source>
</evidence>
<dbReference type="EMBL" id="BPQG01000110">
    <property type="protein sequence ID" value="GJD47039.1"/>
    <property type="molecule type" value="Genomic_DNA"/>
</dbReference>
<dbReference type="Proteomes" id="UP001055117">
    <property type="component" value="Unassembled WGS sequence"/>
</dbReference>
<comment type="caution">
    <text evidence="1">The sequence shown here is derived from an EMBL/GenBank/DDBJ whole genome shotgun (WGS) entry which is preliminary data.</text>
</comment>
<accession>A0ABQ4QP85</accession>
<sequence length="71" mass="7673">MLTFASLLREVEANAPAREAMSLLDTALARRTSDEQGAFWRAIDIYYVSRKAPGAQAKPEPPALVAATQAP</sequence>
<proteinExistence type="predicted"/>
<dbReference type="RefSeq" id="WP_147832141.1">
    <property type="nucleotide sequence ID" value="NZ_BPQG01000110.1"/>
</dbReference>
<reference evidence="1 2" key="1">
    <citation type="journal article" date="2021" name="Front. Microbiol.">
        <title>Comprehensive Comparative Genomics and Phenotyping of Methylobacterium Species.</title>
        <authorList>
            <person name="Alessa O."/>
            <person name="Ogura Y."/>
            <person name="Fujitani Y."/>
            <person name="Takami H."/>
            <person name="Hayashi T."/>
            <person name="Sahin N."/>
            <person name="Tani A."/>
        </authorList>
    </citation>
    <scope>NUCLEOTIDE SEQUENCE [LARGE SCALE GENOMIC DNA]</scope>
    <source>
        <strain evidence="1 2">DSM 23679</strain>
    </source>
</reference>
<keyword evidence="2" id="KW-1185">Reference proteome</keyword>
<name>A0ABQ4QP85_9HYPH</name>
<gene>
    <name evidence="1" type="ORF">AFCDBAGC_4924</name>
</gene>
<evidence type="ECO:0000313" key="1">
    <source>
        <dbReference type="EMBL" id="GJD47039.1"/>
    </source>
</evidence>
<organism evidence="1 2">
    <name type="scientific">Methylobacterium cerastii</name>
    <dbReference type="NCBI Taxonomy" id="932741"/>
    <lineage>
        <taxon>Bacteria</taxon>
        <taxon>Pseudomonadati</taxon>
        <taxon>Pseudomonadota</taxon>
        <taxon>Alphaproteobacteria</taxon>
        <taxon>Hyphomicrobiales</taxon>
        <taxon>Methylobacteriaceae</taxon>
        <taxon>Methylobacterium</taxon>
    </lineage>
</organism>